<accession>A0A3A4KTD2</accession>
<evidence type="ECO:0000313" key="4">
    <source>
        <dbReference type="EMBL" id="RJO76756.1"/>
    </source>
</evidence>
<dbReference type="EMBL" id="QZFU01000016">
    <property type="protein sequence ID" value="RJO76756.1"/>
    <property type="molecule type" value="Genomic_DNA"/>
</dbReference>
<sequence>MGASAGGSAGALSAALEEAIGVARGAGRGDLVESLVAAGERVRDPRRRIVVAGLVDQGKSRFINALLNVDICPVGDDATTTVTTLLSHGVRPAAELVLAAADATGGQIRVAVPIEEIGSVSARSPHARGRHIVRLEVRLPNPLLADGIVLIDTPGVGGHGSTGAATVLGLASAADAVLVVSDASTELTEPELALLRQVRELCPATALLLGKIDLYPHWRQVCAADRGHLARANLEVSVLPVSASLREHAMRSQDPQLGRESGFGPLYDYLREQVLARDVVATRAAVARDIHSAAEHLALALGSELVALRDPGQGAAAVRELRSAKSAAEQLQRRAAAWQQTLADGITDLAGDVDHDLRERLRGIAAAADEWIDANDPGRHWERIAEWLSGTIDLALGDNLLIVHARGVRLAERVAAHFAEIGAVELPDVDPEAQIAESRSGAGTLAALEPDIGLVSKVLIGMRGSYGGVLMVGLASTLAGLAMLNPISIGAGVILGGKAFRDEQHARLLRRRAEAKQAVRRFLDDVAFQAGKESKDRLHRIHRALRDHFTGVAERGLRSIDDSLRAAQEAATMAAARRAERITLLERQLHTVAALRRFAASMGAYETPALEHSSRTAGVGGAMSPRIEAQVIDRNGAVDPSPRQVTRTEFGVGAAVGAQVAVSSGGARERVAPVVGGPHGEGVDHG</sequence>
<dbReference type="Proteomes" id="UP000266677">
    <property type="component" value="Unassembled WGS sequence"/>
</dbReference>
<dbReference type="InterPro" id="IPR045063">
    <property type="entry name" value="Dynamin_N"/>
</dbReference>
<dbReference type="AlphaFoldDB" id="A0A3A4KTD2"/>
<dbReference type="SUPFAM" id="SSF52540">
    <property type="entry name" value="P-loop containing nucleoside triphosphate hydrolases"/>
    <property type="match status" value="1"/>
</dbReference>
<feature type="coiled-coil region" evidence="1">
    <location>
        <begin position="314"/>
        <end position="341"/>
    </location>
</feature>
<protein>
    <submittedName>
        <fullName evidence="4">Isoniazid-inducible protein iniA</fullName>
    </submittedName>
</protein>
<name>A0A3A4KTD2_9NOCA</name>
<keyword evidence="1" id="KW-0175">Coiled coil</keyword>
<evidence type="ECO:0000259" key="3">
    <source>
        <dbReference type="Pfam" id="PF00350"/>
    </source>
</evidence>
<keyword evidence="5" id="KW-1185">Reference proteome</keyword>
<organism evidence="4 5">
    <name type="scientific">Nocardia panacis</name>
    <dbReference type="NCBI Taxonomy" id="2340916"/>
    <lineage>
        <taxon>Bacteria</taxon>
        <taxon>Bacillati</taxon>
        <taxon>Actinomycetota</taxon>
        <taxon>Actinomycetes</taxon>
        <taxon>Mycobacteriales</taxon>
        <taxon>Nocardiaceae</taxon>
        <taxon>Nocardia</taxon>
    </lineage>
</organism>
<dbReference type="InterPro" id="IPR051943">
    <property type="entry name" value="TRAFAC_Dynamin-like_GTPase"/>
</dbReference>
<feature type="region of interest" description="Disordered" evidence="2">
    <location>
        <begin position="667"/>
        <end position="686"/>
    </location>
</feature>
<proteinExistence type="predicted"/>
<dbReference type="PANTHER" id="PTHR43681:SF1">
    <property type="entry name" value="SARCALUMENIN"/>
    <property type="match status" value="1"/>
</dbReference>
<dbReference type="Pfam" id="PF00350">
    <property type="entry name" value="Dynamin_N"/>
    <property type="match status" value="1"/>
</dbReference>
<gene>
    <name evidence="4" type="ORF">D5S18_10890</name>
</gene>
<dbReference type="PANTHER" id="PTHR43681">
    <property type="entry name" value="TRANSMEMBRANE GTPASE FZO"/>
    <property type="match status" value="1"/>
</dbReference>
<dbReference type="InterPro" id="IPR027417">
    <property type="entry name" value="P-loop_NTPase"/>
</dbReference>
<dbReference type="Gene3D" id="3.40.50.300">
    <property type="entry name" value="P-loop containing nucleotide triphosphate hydrolases"/>
    <property type="match status" value="1"/>
</dbReference>
<feature type="domain" description="Dynamin N-terminal" evidence="3">
    <location>
        <begin position="49"/>
        <end position="195"/>
    </location>
</feature>
<evidence type="ECO:0000313" key="5">
    <source>
        <dbReference type="Proteomes" id="UP000266677"/>
    </source>
</evidence>
<evidence type="ECO:0000256" key="1">
    <source>
        <dbReference type="SAM" id="Coils"/>
    </source>
</evidence>
<evidence type="ECO:0000256" key="2">
    <source>
        <dbReference type="SAM" id="MobiDB-lite"/>
    </source>
</evidence>
<comment type="caution">
    <text evidence="4">The sequence shown here is derived from an EMBL/GenBank/DDBJ whole genome shotgun (WGS) entry which is preliminary data.</text>
</comment>
<dbReference type="OrthoDB" id="3798616at2"/>
<reference evidence="4 5" key="1">
    <citation type="submission" date="2018-09" db="EMBL/GenBank/DDBJ databases">
        <title>YIM PH21274 draft genome.</title>
        <authorList>
            <person name="Miao C."/>
        </authorList>
    </citation>
    <scope>NUCLEOTIDE SEQUENCE [LARGE SCALE GENOMIC DNA]</scope>
    <source>
        <strain evidence="4 5">YIM PH 21724</strain>
    </source>
</reference>